<organism evidence="3 4">
    <name type="scientific">Alteraurantiacibacter palmitatis</name>
    <dbReference type="NCBI Taxonomy" id="2054628"/>
    <lineage>
        <taxon>Bacteria</taxon>
        <taxon>Pseudomonadati</taxon>
        <taxon>Pseudomonadota</taxon>
        <taxon>Alphaproteobacteria</taxon>
        <taxon>Sphingomonadales</taxon>
        <taxon>Erythrobacteraceae</taxon>
        <taxon>Alteraurantiacibacter</taxon>
    </lineage>
</organism>
<sequence>MQTVRTVLWVLLLVALAIFTYANWIPVSVRIWDNLLLDTMLPAIVILSFLIGFVPMWMYHRAAKWQLNRRIAALELAARNATPPTPAPVDPMPEPVMAEPVADVPVETLTPQPAPNPPGTPQP</sequence>
<protein>
    <recommendedName>
        <fullName evidence="5">DUF1049 domain-containing protein</fullName>
    </recommendedName>
</protein>
<feature type="compositionally biased region" description="Pro residues" evidence="1">
    <location>
        <begin position="112"/>
        <end position="123"/>
    </location>
</feature>
<evidence type="ECO:0000256" key="1">
    <source>
        <dbReference type="SAM" id="MobiDB-lite"/>
    </source>
</evidence>
<keyword evidence="4" id="KW-1185">Reference proteome</keyword>
<reference evidence="4" key="1">
    <citation type="journal article" date="2019" name="Int. J. Syst. Evol. Microbiol.">
        <title>The Global Catalogue of Microorganisms (GCM) 10K type strain sequencing project: providing services to taxonomists for standard genome sequencing and annotation.</title>
        <authorList>
            <consortium name="The Broad Institute Genomics Platform"/>
            <consortium name="The Broad Institute Genome Sequencing Center for Infectious Disease"/>
            <person name="Wu L."/>
            <person name="Ma J."/>
        </authorList>
    </citation>
    <scope>NUCLEOTIDE SEQUENCE [LARGE SCALE GENOMIC DNA]</scope>
    <source>
        <strain evidence="4">KCTC 52607</strain>
    </source>
</reference>
<dbReference type="EMBL" id="JBHRST010000009">
    <property type="protein sequence ID" value="MFC3097564.1"/>
    <property type="molecule type" value="Genomic_DNA"/>
</dbReference>
<evidence type="ECO:0008006" key="5">
    <source>
        <dbReference type="Google" id="ProtNLM"/>
    </source>
</evidence>
<gene>
    <name evidence="3" type="ORF">ACFODU_07075</name>
</gene>
<evidence type="ECO:0000313" key="4">
    <source>
        <dbReference type="Proteomes" id="UP001595456"/>
    </source>
</evidence>
<evidence type="ECO:0000256" key="2">
    <source>
        <dbReference type="SAM" id="Phobius"/>
    </source>
</evidence>
<name>A0ABV7E4D0_9SPHN</name>
<feature type="transmembrane region" description="Helical" evidence="2">
    <location>
        <begin position="39"/>
        <end position="59"/>
    </location>
</feature>
<feature type="region of interest" description="Disordered" evidence="1">
    <location>
        <begin position="103"/>
        <end position="123"/>
    </location>
</feature>
<proteinExistence type="predicted"/>
<keyword evidence="2" id="KW-0472">Membrane</keyword>
<dbReference type="Proteomes" id="UP001595456">
    <property type="component" value="Unassembled WGS sequence"/>
</dbReference>
<keyword evidence="2" id="KW-1133">Transmembrane helix</keyword>
<accession>A0ABV7E4D0</accession>
<keyword evidence="2" id="KW-0812">Transmembrane</keyword>
<comment type="caution">
    <text evidence="3">The sequence shown here is derived from an EMBL/GenBank/DDBJ whole genome shotgun (WGS) entry which is preliminary data.</text>
</comment>
<evidence type="ECO:0000313" key="3">
    <source>
        <dbReference type="EMBL" id="MFC3097564.1"/>
    </source>
</evidence>
<dbReference type="RefSeq" id="WP_336925271.1">
    <property type="nucleotide sequence ID" value="NZ_JBANRO010000003.1"/>
</dbReference>
<feature type="transmembrane region" description="Helical" evidence="2">
    <location>
        <begin position="7"/>
        <end position="27"/>
    </location>
</feature>